<comment type="caution">
    <text evidence="1">The sequence shown here is derived from an EMBL/GenBank/DDBJ whole genome shotgun (WGS) entry which is preliminary data.</text>
</comment>
<organism evidence="1 2">
    <name type="scientific">Parasphingorhabdus flavimaris</name>
    <dbReference type="NCBI Taxonomy" id="266812"/>
    <lineage>
        <taxon>Bacteria</taxon>
        <taxon>Pseudomonadati</taxon>
        <taxon>Pseudomonadota</taxon>
        <taxon>Alphaproteobacteria</taxon>
        <taxon>Sphingomonadales</taxon>
        <taxon>Sphingomonadaceae</taxon>
        <taxon>Parasphingorhabdus</taxon>
    </lineage>
</organism>
<dbReference type="RefSeq" id="WP_176280084.1">
    <property type="nucleotide sequence ID" value="NZ_JABWMH010000003.1"/>
</dbReference>
<reference evidence="1 2" key="1">
    <citation type="submission" date="2020-06" db="EMBL/GenBank/DDBJ databases">
        <authorList>
            <person name="Kim S.-J."/>
            <person name="Park S.-J."/>
        </authorList>
    </citation>
    <scope>NUCLEOTIDE SEQUENCE [LARGE SCALE GENOMIC DNA]</scope>
    <source>
        <strain evidence="1 2">SW-151</strain>
    </source>
</reference>
<dbReference type="Proteomes" id="UP000652427">
    <property type="component" value="Unassembled WGS sequence"/>
</dbReference>
<protein>
    <submittedName>
        <fullName evidence="1">Uncharacterized protein</fullName>
    </submittedName>
</protein>
<keyword evidence="2" id="KW-1185">Reference proteome</keyword>
<sequence>MANLLHYAHCLLQHFSWKDFASPIAAAVTGRTISMKRRLLNPAIRFIVQCSIFLDIDAPLPYLCTATKK</sequence>
<evidence type="ECO:0000313" key="2">
    <source>
        <dbReference type="Proteomes" id="UP000652427"/>
    </source>
</evidence>
<evidence type="ECO:0000313" key="1">
    <source>
        <dbReference type="EMBL" id="NVD28669.1"/>
    </source>
</evidence>
<gene>
    <name evidence="1" type="ORF">HUO14_12280</name>
</gene>
<name>A0ABX2N4Q6_9SPHN</name>
<dbReference type="EMBL" id="JABWMH010000003">
    <property type="protein sequence ID" value="NVD28669.1"/>
    <property type="molecule type" value="Genomic_DNA"/>
</dbReference>
<proteinExistence type="predicted"/>
<accession>A0ABX2N4Q6</accession>